<evidence type="ECO:0000259" key="9">
    <source>
        <dbReference type="SMART" id="SM00014"/>
    </source>
</evidence>
<evidence type="ECO:0000256" key="2">
    <source>
        <dbReference type="ARBA" id="ARBA00022475"/>
    </source>
</evidence>
<dbReference type="PANTHER" id="PTHR14969">
    <property type="entry name" value="SPHINGOSINE-1-PHOSPHATE PHOSPHOHYDROLASE"/>
    <property type="match status" value="1"/>
</dbReference>
<keyword evidence="2" id="KW-1003">Cell membrane</keyword>
<evidence type="ECO:0000313" key="10">
    <source>
        <dbReference type="EMBL" id="MDQ2584915.1"/>
    </source>
</evidence>
<evidence type="ECO:0000256" key="3">
    <source>
        <dbReference type="ARBA" id="ARBA00022692"/>
    </source>
</evidence>
<feature type="transmembrane region" description="Helical" evidence="8">
    <location>
        <begin position="248"/>
        <end position="272"/>
    </location>
</feature>
<feature type="transmembrane region" description="Helical" evidence="8">
    <location>
        <begin position="223"/>
        <end position="242"/>
    </location>
</feature>
<feature type="region of interest" description="Disordered" evidence="7">
    <location>
        <begin position="1"/>
        <end position="27"/>
    </location>
</feature>
<evidence type="ECO:0000256" key="1">
    <source>
        <dbReference type="ARBA" id="ARBA00004651"/>
    </source>
</evidence>
<gene>
    <name evidence="10" type="ORF">CKY47_13165</name>
</gene>
<keyword evidence="6 8" id="KW-0472">Membrane</keyword>
<keyword evidence="4" id="KW-0378">Hydrolase</keyword>
<reference evidence="10 11" key="1">
    <citation type="submission" date="2017-06" db="EMBL/GenBank/DDBJ databases">
        <title>Cultured bacterium strain Saccharothrix yanglingensis Hhs.015.</title>
        <authorList>
            <person name="Xia Y."/>
        </authorList>
    </citation>
    <scope>NUCLEOTIDE SEQUENCE [LARGE SCALE GENOMIC DNA]</scope>
    <source>
        <strain evidence="10 11">Hhs.015</strain>
    </source>
</reference>
<comment type="caution">
    <text evidence="10">The sequence shown here is derived from an EMBL/GenBank/DDBJ whole genome shotgun (WGS) entry which is preliminary data.</text>
</comment>
<dbReference type="SMART" id="SM00014">
    <property type="entry name" value="acidPPc"/>
    <property type="match status" value="1"/>
</dbReference>
<dbReference type="SUPFAM" id="SSF48317">
    <property type="entry name" value="Acid phosphatase/Vanadium-dependent haloperoxidase"/>
    <property type="match status" value="1"/>
</dbReference>
<evidence type="ECO:0000256" key="5">
    <source>
        <dbReference type="ARBA" id="ARBA00022989"/>
    </source>
</evidence>
<feature type="transmembrane region" description="Helical" evidence="8">
    <location>
        <begin position="120"/>
        <end position="138"/>
    </location>
</feature>
<evidence type="ECO:0000256" key="6">
    <source>
        <dbReference type="ARBA" id="ARBA00023136"/>
    </source>
</evidence>
<feature type="domain" description="Phosphatidic acid phosphatase type 2/haloperoxidase" evidence="9">
    <location>
        <begin position="148"/>
        <end position="261"/>
    </location>
</feature>
<evidence type="ECO:0000256" key="8">
    <source>
        <dbReference type="SAM" id="Phobius"/>
    </source>
</evidence>
<dbReference type="PANTHER" id="PTHR14969:SF62">
    <property type="entry name" value="DECAPRENYLPHOSPHORYL-5-PHOSPHORIBOSE PHOSPHATASE RV3807C-RELATED"/>
    <property type="match status" value="1"/>
</dbReference>
<dbReference type="EMBL" id="NSDM01000005">
    <property type="protein sequence ID" value="MDQ2584915.1"/>
    <property type="molecule type" value="Genomic_DNA"/>
</dbReference>
<evidence type="ECO:0000256" key="7">
    <source>
        <dbReference type="SAM" id="MobiDB-lite"/>
    </source>
</evidence>
<evidence type="ECO:0000313" key="11">
    <source>
        <dbReference type="Proteomes" id="UP001225605"/>
    </source>
</evidence>
<sequence length="321" mass="34033">MPGPVDRSRSRGLPVRARRARSGARNDRLRGAARTACGLLAQRWGAGTPEVAGTARARRRVPIPHTGGRWITTTLRHADEQVNNLGVVITAVFETSADLYRAITEFAAGTPLWFQGFAEWGTDGGLVVFALLFLLAAWRLRRAPSRSLAPALLAPFATVGAYAISETAKSFIEEERPCRAVAGALALAECPPAGDWSFPSNHATIAAASAGALVLAWRGLAPVVLPLAAIMALSRVFVGVHYPHDVAVGYLLGVTAAPLLALAFRPVAVALVDRFRPLLPGSTSPTPDADTVVVGAVDVTERIPRPTPAGDDTTRRLPRVR</sequence>
<dbReference type="InterPro" id="IPR000326">
    <property type="entry name" value="PAP2/HPO"/>
</dbReference>
<dbReference type="InterPro" id="IPR036938">
    <property type="entry name" value="PAP2/HPO_sf"/>
</dbReference>
<accession>A0ABU0WYI0</accession>
<organism evidence="10 11">
    <name type="scientific">Saccharothrix yanglingensis</name>
    <dbReference type="NCBI Taxonomy" id="659496"/>
    <lineage>
        <taxon>Bacteria</taxon>
        <taxon>Bacillati</taxon>
        <taxon>Actinomycetota</taxon>
        <taxon>Actinomycetes</taxon>
        <taxon>Pseudonocardiales</taxon>
        <taxon>Pseudonocardiaceae</taxon>
        <taxon>Saccharothrix</taxon>
    </lineage>
</organism>
<dbReference type="Pfam" id="PF01569">
    <property type="entry name" value="PAP2"/>
    <property type="match status" value="1"/>
</dbReference>
<proteinExistence type="predicted"/>
<protein>
    <recommendedName>
        <fullName evidence="9">Phosphatidic acid phosphatase type 2/haloperoxidase domain-containing protein</fullName>
    </recommendedName>
</protein>
<dbReference type="Proteomes" id="UP001225605">
    <property type="component" value="Unassembled WGS sequence"/>
</dbReference>
<evidence type="ECO:0000256" key="4">
    <source>
        <dbReference type="ARBA" id="ARBA00022801"/>
    </source>
</evidence>
<dbReference type="Gene3D" id="1.20.144.10">
    <property type="entry name" value="Phosphatidic acid phosphatase type 2/haloperoxidase"/>
    <property type="match status" value="1"/>
</dbReference>
<keyword evidence="5 8" id="KW-1133">Transmembrane helix</keyword>
<keyword evidence="3 8" id="KW-0812">Transmembrane</keyword>
<comment type="subcellular location">
    <subcellularLocation>
        <location evidence="1">Cell membrane</location>
        <topology evidence="1">Multi-pass membrane protein</topology>
    </subcellularLocation>
</comment>
<name>A0ABU0WYI0_9PSEU</name>
<keyword evidence="11" id="KW-1185">Reference proteome</keyword>